<feature type="compositionally biased region" description="Low complexity" evidence="1">
    <location>
        <begin position="14"/>
        <end position="29"/>
    </location>
</feature>
<feature type="compositionally biased region" description="Basic and acidic residues" evidence="1">
    <location>
        <begin position="59"/>
        <end position="70"/>
    </location>
</feature>
<proteinExistence type="predicted"/>
<dbReference type="Proteomes" id="UP001201812">
    <property type="component" value="Unassembled WGS sequence"/>
</dbReference>
<evidence type="ECO:0000256" key="1">
    <source>
        <dbReference type="SAM" id="MobiDB-lite"/>
    </source>
</evidence>
<keyword evidence="3" id="KW-1185">Reference proteome</keyword>
<comment type="caution">
    <text evidence="2">The sequence shown here is derived from an EMBL/GenBank/DDBJ whole genome shotgun (WGS) entry which is preliminary data.</text>
</comment>
<dbReference type="AlphaFoldDB" id="A0AAD4QRW0"/>
<reference evidence="2" key="1">
    <citation type="submission" date="2022-01" db="EMBL/GenBank/DDBJ databases">
        <title>Genome Sequence Resource for Two Populations of Ditylenchus destructor, the Migratory Endoparasitic Phytonematode.</title>
        <authorList>
            <person name="Zhang H."/>
            <person name="Lin R."/>
            <person name="Xie B."/>
        </authorList>
    </citation>
    <scope>NUCLEOTIDE SEQUENCE</scope>
    <source>
        <strain evidence="2">BazhouSP</strain>
    </source>
</reference>
<gene>
    <name evidence="2" type="ORF">DdX_20396</name>
</gene>
<name>A0AAD4QRW0_9BILA</name>
<evidence type="ECO:0000313" key="2">
    <source>
        <dbReference type="EMBL" id="KAI1693927.1"/>
    </source>
</evidence>
<sequence>MTRPKPADRACWTAAPGTSAASASPLPAANRLCSRPQFGERDRPGSNPLQGRGDSMDEQDAHHRDVHRQCDQPSAHVDAGRHPGPARDTDAVVVLVTACW</sequence>
<accession>A0AAD4QRW0</accession>
<evidence type="ECO:0000313" key="3">
    <source>
        <dbReference type="Proteomes" id="UP001201812"/>
    </source>
</evidence>
<feature type="region of interest" description="Disordered" evidence="1">
    <location>
        <begin position="1"/>
        <end position="90"/>
    </location>
</feature>
<organism evidence="2 3">
    <name type="scientific">Ditylenchus destructor</name>
    <dbReference type="NCBI Taxonomy" id="166010"/>
    <lineage>
        <taxon>Eukaryota</taxon>
        <taxon>Metazoa</taxon>
        <taxon>Ecdysozoa</taxon>
        <taxon>Nematoda</taxon>
        <taxon>Chromadorea</taxon>
        <taxon>Rhabditida</taxon>
        <taxon>Tylenchina</taxon>
        <taxon>Tylenchomorpha</taxon>
        <taxon>Sphaerularioidea</taxon>
        <taxon>Anguinidae</taxon>
        <taxon>Anguininae</taxon>
        <taxon>Ditylenchus</taxon>
    </lineage>
</organism>
<feature type="compositionally biased region" description="Basic and acidic residues" evidence="1">
    <location>
        <begin position="78"/>
        <end position="90"/>
    </location>
</feature>
<protein>
    <submittedName>
        <fullName evidence="2">Uncharacterized protein</fullName>
    </submittedName>
</protein>
<dbReference type="EMBL" id="JAKKPZ010000571">
    <property type="protein sequence ID" value="KAI1693927.1"/>
    <property type="molecule type" value="Genomic_DNA"/>
</dbReference>